<dbReference type="InterPro" id="IPR023346">
    <property type="entry name" value="Lysozyme-like_dom_sf"/>
</dbReference>
<dbReference type="OrthoDB" id="5763339at2"/>
<evidence type="ECO:0000313" key="3">
    <source>
        <dbReference type="Proteomes" id="UP000067444"/>
    </source>
</evidence>
<dbReference type="RefSeq" id="WP_049836064.1">
    <property type="nucleotide sequence ID" value="NZ_CP012160.1"/>
</dbReference>
<dbReference type="Proteomes" id="UP000067444">
    <property type="component" value="Chromosome"/>
</dbReference>
<reference evidence="2 3" key="1">
    <citation type="journal article" date="2015" name="Genome Announc.">
        <title>Closed Genome Sequence of Octadecabacter temperatus SB1, the First Mesophilic Species of the Genus Octadecabacter.</title>
        <authorList>
            <person name="Voget S."/>
            <person name="Billerbeck S."/>
            <person name="Simon M."/>
            <person name="Daniel R."/>
        </authorList>
    </citation>
    <scope>NUCLEOTIDE SEQUENCE [LARGE SCALE GENOMIC DNA]</scope>
    <source>
        <strain evidence="2 3">SB1</strain>
    </source>
</reference>
<keyword evidence="3" id="KW-1185">Reference proteome</keyword>
<proteinExistence type="inferred from homology"/>
<accession>A0A0K0Y496</accession>
<dbReference type="Gene3D" id="1.10.530.10">
    <property type="match status" value="1"/>
</dbReference>
<name>A0A0K0Y496_9RHOB</name>
<evidence type="ECO:0000313" key="2">
    <source>
        <dbReference type="EMBL" id="AKS45692.1"/>
    </source>
</evidence>
<dbReference type="PATRIC" id="fig|1458307.3.peg.1151"/>
<dbReference type="KEGG" id="otm:OSB_11360"/>
<dbReference type="STRING" id="1458307.OSB_11360"/>
<dbReference type="InterPro" id="IPR008258">
    <property type="entry name" value="Transglycosylase_SLT_dom_1"/>
</dbReference>
<organism evidence="2 3">
    <name type="scientific">Octadecabacter temperatus</name>
    <dbReference type="NCBI Taxonomy" id="1458307"/>
    <lineage>
        <taxon>Bacteria</taxon>
        <taxon>Pseudomonadati</taxon>
        <taxon>Pseudomonadota</taxon>
        <taxon>Alphaproteobacteria</taxon>
        <taxon>Rhodobacterales</taxon>
        <taxon>Roseobacteraceae</taxon>
        <taxon>Octadecabacter</taxon>
    </lineage>
</organism>
<protein>
    <submittedName>
        <fullName evidence="2">Transglycosylase SLT domain protein</fullName>
    </submittedName>
</protein>
<dbReference type="SUPFAM" id="SSF53955">
    <property type="entry name" value="Lysozyme-like"/>
    <property type="match status" value="1"/>
</dbReference>
<sequence length="288" mass="32183">MFAFRNLLGGILAITMGTAALAEWPVGGPASETRPLSRADVVVMRTQAALTRAEDARLTAIAALAEARPTSRPVYMVRYPVTLSQNPSQRPVMRTNYIPDTRWDFVSGSDSWTRAALASLRSHGSLMEETVPRDIADWCPAYEENPPHLRRAFWVGMMSALAKHESTYRPTAVGGGNLWYGLLQIYPDTARRYGCRATTGEQLKDPEDNLSCAIRIMNVTVPRDQAIAIRDSRWRGVAADWGPMTHRSKIAEMSAWTRRQEYCVSRRSIRPQARPIVQATLSTMNDDS</sequence>
<comment type="similarity">
    <text evidence="1">Belongs to the virb1 family.</text>
</comment>
<dbReference type="Pfam" id="PF01464">
    <property type="entry name" value="SLT"/>
    <property type="match status" value="1"/>
</dbReference>
<dbReference type="EMBL" id="CP012160">
    <property type="protein sequence ID" value="AKS45692.1"/>
    <property type="molecule type" value="Genomic_DNA"/>
</dbReference>
<evidence type="ECO:0000256" key="1">
    <source>
        <dbReference type="ARBA" id="ARBA00009387"/>
    </source>
</evidence>
<gene>
    <name evidence="2" type="ORF">OSB_11360</name>
</gene>
<dbReference type="AlphaFoldDB" id="A0A0K0Y496"/>